<feature type="domain" description="Disease resistance protein At4g27190-like leucine-rich repeats" evidence="6">
    <location>
        <begin position="739"/>
        <end position="884"/>
    </location>
</feature>
<evidence type="ECO:0000256" key="1">
    <source>
        <dbReference type="ARBA" id="ARBA00008894"/>
    </source>
</evidence>
<evidence type="ECO:0000256" key="3">
    <source>
        <dbReference type="ARBA" id="ARBA00022821"/>
    </source>
</evidence>
<dbReference type="InterPro" id="IPR057135">
    <property type="entry name" value="At4g27190-like_LRR"/>
</dbReference>
<accession>A0AAV8H1K6</accession>
<comment type="caution">
    <text evidence="8">The sequence shown here is derived from an EMBL/GenBank/DDBJ whole genome shotgun (WGS) entry which is preliminary data.</text>
</comment>
<dbReference type="InterPro" id="IPR032675">
    <property type="entry name" value="LRR_dom_sf"/>
</dbReference>
<dbReference type="GO" id="GO:0043531">
    <property type="term" value="F:ADP binding"/>
    <property type="evidence" value="ECO:0007669"/>
    <property type="project" value="InterPro"/>
</dbReference>
<dbReference type="FunFam" id="1.10.8.430:FF:000003">
    <property type="entry name" value="Probable disease resistance protein At5g66910"/>
    <property type="match status" value="1"/>
</dbReference>
<keyword evidence="2" id="KW-0677">Repeat</keyword>
<dbReference type="GO" id="GO:0009626">
    <property type="term" value="P:plant-type hypersensitive response"/>
    <property type="evidence" value="ECO:0007669"/>
    <property type="project" value="UniProtKB-ARBA"/>
</dbReference>
<dbReference type="InterPro" id="IPR002182">
    <property type="entry name" value="NB-ARC"/>
</dbReference>
<dbReference type="Gene3D" id="3.80.10.10">
    <property type="entry name" value="Ribonuclease Inhibitor"/>
    <property type="match status" value="2"/>
</dbReference>
<dbReference type="Pfam" id="PF00931">
    <property type="entry name" value="NB-ARC"/>
    <property type="match status" value="1"/>
</dbReference>
<evidence type="ECO:0000259" key="6">
    <source>
        <dbReference type="Pfam" id="PF23247"/>
    </source>
</evidence>
<dbReference type="AlphaFoldDB" id="A0AAV8H1K6"/>
<keyword evidence="3" id="KW-0611">Plant defense</keyword>
<dbReference type="SUPFAM" id="SSF52058">
    <property type="entry name" value="L domain-like"/>
    <property type="match status" value="1"/>
</dbReference>
<dbReference type="Pfam" id="PF23247">
    <property type="entry name" value="LRR_RPS2"/>
    <property type="match status" value="1"/>
</dbReference>
<dbReference type="SUPFAM" id="SSF52540">
    <property type="entry name" value="P-loop containing nucleoside triphosphate hydrolases"/>
    <property type="match status" value="1"/>
</dbReference>
<protein>
    <submittedName>
        <fullName evidence="8">Disease resistance protein RPS5</fullName>
    </submittedName>
</protein>
<dbReference type="Pfam" id="PF23559">
    <property type="entry name" value="WHD_DRP"/>
    <property type="match status" value="1"/>
</dbReference>
<dbReference type="EMBL" id="JAMFTS010000001">
    <property type="protein sequence ID" value="KAJ4809351.1"/>
    <property type="molecule type" value="Genomic_DNA"/>
</dbReference>
<dbReference type="GO" id="GO:0005524">
    <property type="term" value="F:ATP binding"/>
    <property type="evidence" value="ECO:0007669"/>
    <property type="project" value="UniProtKB-KW"/>
</dbReference>
<gene>
    <name evidence="8" type="ORF">LUZ62_021917</name>
</gene>
<dbReference type="Gene3D" id="1.10.10.10">
    <property type="entry name" value="Winged helix-like DNA-binding domain superfamily/Winged helix DNA-binding domain"/>
    <property type="match status" value="1"/>
</dbReference>
<dbReference type="GO" id="GO:0002758">
    <property type="term" value="P:innate immune response-activating signaling pathway"/>
    <property type="evidence" value="ECO:0007669"/>
    <property type="project" value="UniProtKB-ARBA"/>
</dbReference>
<dbReference type="PANTHER" id="PTHR33463">
    <property type="entry name" value="NB-ARC DOMAIN-CONTAINING PROTEIN-RELATED"/>
    <property type="match status" value="1"/>
</dbReference>
<sequence length="911" mass="104321">MDLISKIIDSAISSFIGPISDHITYPFKVSDNVKALDLAISELAALQADVKNGVKNAKLLGLMQNNQVEQWLGRVEAVRREVDNIRNRYQQRSRCLGGWSFNCWSNYWISKNAMRKLREVEKLHQKGNFEKVDTQLPPQIQDLPVGLDVGSKEEAGLQEILRYIDDNQYSTIGIWGMGGVGKTRLLLRVHNHCNSSSAFDVVIFVTASRKCSVEKIQADLCQNYSFGRGTNVESQATIIRNYLSDCNFIILLDDLWEQIDLQKVGIPFPLGLVNQFKRKVVLSTRLLTVCGLMDVQKSHKVVGLDTNDALCLFYEKVGDETINSHPQIRSLATKVVKELDGLPLALITIGRSMHGKKDPKEWDHAIDLLQKSRLNEIETVPNEEKIFHLLKYSYDSLESGVLKDCFLACSLWPEDWPINKDDLIECWIGLGLLDAFDAENYYNPGYTLIGELLSSCLLEQGASTYRVKMHDVIRDMALWLAHDSYVVRDRWIVGADQSLHKKDRWRQTERAALFMRSQDCVDRFIPGDANKLQFLMVRHSIYGTKVRTIIKNLGLFCTLTFLNLSRCNLIAFPEDISKLVNLSHLNLSFNKISFVPEELKFVKNLKYLILRQNCIGLFPKSVISELKELMILDLYVNRINFEHLSWLIKEMECLGNIRSIGITLQHAIHFWSLLELPNLPIRFLELDYVDGSDVLVIAANFVGNSKIQDNLYRLELKGKSVSKIEVKGESQSQLKYLEYLEIEGMELLEEIIWRNIAPKDLFGRLDDLVINNCGKLKDISWVLELPCLQKLKLLGCRNMIQLIEQFDLASASATEDTAETLSPTFPSLTHLSLQTLPELQIICDHQSIRFPSLEKMEIRHCPKLRMLPFQSNTIPSNLETIFIRNECWENLEWGDNELKEALQPIVQFSTY</sequence>
<evidence type="ECO:0000256" key="2">
    <source>
        <dbReference type="ARBA" id="ARBA00022737"/>
    </source>
</evidence>
<comment type="similarity">
    <text evidence="1">Belongs to the disease resistance NB-LRR family.</text>
</comment>
<dbReference type="InterPro" id="IPR050905">
    <property type="entry name" value="Plant_NBS-LRR"/>
</dbReference>
<reference evidence="8" key="1">
    <citation type="submission" date="2022-08" db="EMBL/GenBank/DDBJ databases">
        <authorList>
            <person name="Marques A."/>
        </authorList>
    </citation>
    <scope>NUCLEOTIDE SEQUENCE</scope>
    <source>
        <strain evidence="8">RhyPub2mFocal</strain>
        <tissue evidence="8">Leaves</tissue>
    </source>
</reference>
<dbReference type="PRINTS" id="PR00364">
    <property type="entry name" value="DISEASERSIST"/>
</dbReference>
<keyword evidence="4" id="KW-0067">ATP-binding</keyword>
<evidence type="ECO:0000256" key="4">
    <source>
        <dbReference type="ARBA" id="ARBA00022840"/>
    </source>
</evidence>
<evidence type="ECO:0000259" key="7">
    <source>
        <dbReference type="Pfam" id="PF23559"/>
    </source>
</evidence>
<evidence type="ECO:0000259" key="5">
    <source>
        <dbReference type="Pfam" id="PF00931"/>
    </source>
</evidence>
<dbReference type="InterPro" id="IPR058922">
    <property type="entry name" value="WHD_DRP"/>
</dbReference>
<dbReference type="Gene3D" id="3.40.50.300">
    <property type="entry name" value="P-loop containing nucleotide triphosphate hydrolases"/>
    <property type="match status" value="1"/>
</dbReference>
<dbReference type="Proteomes" id="UP001140206">
    <property type="component" value="Chromosome 1"/>
</dbReference>
<dbReference type="PANTHER" id="PTHR33463:SF207">
    <property type="entry name" value="AAA+ ATPASE DOMAIN-CONTAINING PROTEIN"/>
    <property type="match status" value="1"/>
</dbReference>
<evidence type="ECO:0000313" key="8">
    <source>
        <dbReference type="EMBL" id="KAJ4809351.1"/>
    </source>
</evidence>
<dbReference type="Gene3D" id="1.10.8.430">
    <property type="entry name" value="Helical domain of apoptotic protease-activating factors"/>
    <property type="match status" value="1"/>
</dbReference>
<organism evidence="8 9">
    <name type="scientific">Rhynchospora pubera</name>
    <dbReference type="NCBI Taxonomy" id="906938"/>
    <lineage>
        <taxon>Eukaryota</taxon>
        <taxon>Viridiplantae</taxon>
        <taxon>Streptophyta</taxon>
        <taxon>Embryophyta</taxon>
        <taxon>Tracheophyta</taxon>
        <taxon>Spermatophyta</taxon>
        <taxon>Magnoliopsida</taxon>
        <taxon>Liliopsida</taxon>
        <taxon>Poales</taxon>
        <taxon>Cyperaceae</taxon>
        <taxon>Cyperoideae</taxon>
        <taxon>Rhynchosporeae</taxon>
        <taxon>Rhynchospora</taxon>
    </lineage>
</organism>
<dbReference type="InterPro" id="IPR042197">
    <property type="entry name" value="Apaf_helical"/>
</dbReference>
<dbReference type="InterPro" id="IPR036388">
    <property type="entry name" value="WH-like_DNA-bd_sf"/>
</dbReference>
<dbReference type="InterPro" id="IPR027417">
    <property type="entry name" value="P-loop_NTPase"/>
</dbReference>
<name>A0AAV8H1K6_9POAL</name>
<dbReference type="GO" id="GO:0042742">
    <property type="term" value="P:defense response to bacterium"/>
    <property type="evidence" value="ECO:0007669"/>
    <property type="project" value="UniProtKB-ARBA"/>
</dbReference>
<proteinExistence type="inferred from homology"/>
<feature type="domain" description="Disease resistance protein winged helix" evidence="7">
    <location>
        <begin position="411"/>
        <end position="477"/>
    </location>
</feature>
<dbReference type="InterPro" id="IPR001611">
    <property type="entry name" value="Leu-rich_rpt"/>
</dbReference>
<dbReference type="FunFam" id="1.10.10.10:FF:000322">
    <property type="entry name" value="Probable disease resistance protein At1g63360"/>
    <property type="match status" value="1"/>
</dbReference>
<keyword evidence="4" id="KW-0547">Nucleotide-binding</keyword>
<feature type="domain" description="NB-ARC" evidence="5">
    <location>
        <begin position="165"/>
        <end position="321"/>
    </location>
</feature>
<evidence type="ECO:0000313" key="9">
    <source>
        <dbReference type="Proteomes" id="UP001140206"/>
    </source>
</evidence>
<keyword evidence="9" id="KW-1185">Reference proteome</keyword>
<dbReference type="PROSITE" id="PS51450">
    <property type="entry name" value="LRR"/>
    <property type="match status" value="1"/>
</dbReference>